<gene>
    <name evidence="1" type="ORF">Fot_42919</name>
</gene>
<sequence>MSEDENNWLATDVVVRKMEEDGSSSLEDDQVLDSSCSLSVVSDTSSLCGDELLCFEINLETYIPNFVDVEPIAETRDLGEPFVSGIVVNSLFVAVNKGKEI</sequence>
<organism evidence="1 2">
    <name type="scientific">Forsythia ovata</name>
    <dbReference type="NCBI Taxonomy" id="205694"/>
    <lineage>
        <taxon>Eukaryota</taxon>
        <taxon>Viridiplantae</taxon>
        <taxon>Streptophyta</taxon>
        <taxon>Embryophyta</taxon>
        <taxon>Tracheophyta</taxon>
        <taxon>Spermatophyta</taxon>
        <taxon>Magnoliopsida</taxon>
        <taxon>eudicotyledons</taxon>
        <taxon>Gunneridae</taxon>
        <taxon>Pentapetalae</taxon>
        <taxon>asterids</taxon>
        <taxon>lamiids</taxon>
        <taxon>Lamiales</taxon>
        <taxon>Oleaceae</taxon>
        <taxon>Forsythieae</taxon>
        <taxon>Forsythia</taxon>
    </lineage>
</organism>
<evidence type="ECO:0000313" key="2">
    <source>
        <dbReference type="Proteomes" id="UP001604277"/>
    </source>
</evidence>
<dbReference type="AlphaFoldDB" id="A0ABD1RMK6"/>
<keyword evidence="2" id="KW-1185">Reference proteome</keyword>
<comment type="caution">
    <text evidence="1">The sequence shown here is derived from an EMBL/GenBank/DDBJ whole genome shotgun (WGS) entry which is preliminary data.</text>
</comment>
<evidence type="ECO:0000313" key="1">
    <source>
        <dbReference type="EMBL" id="KAL2489627.1"/>
    </source>
</evidence>
<reference evidence="2" key="1">
    <citation type="submission" date="2024-07" db="EMBL/GenBank/DDBJ databases">
        <title>Two chromosome-level genome assemblies of Korean endemic species Abeliophyllum distichum and Forsythia ovata (Oleaceae).</title>
        <authorList>
            <person name="Jang H."/>
        </authorList>
    </citation>
    <scope>NUCLEOTIDE SEQUENCE [LARGE SCALE GENOMIC DNA]</scope>
</reference>
<accession>A0ABD1RMK6</accession>
<proteinExistence type="predicted"/>
<dbReference type="Proteomes" id="UP001604277">
    <property type="component" value="Unassembled WGS sequence"/>
</dbReference>
<dbReference type="EMBL" id="JBFOLJ010000012">
    <property type="protein sequence ID" value="KAL2489627.1"/>
    <property type="molecule type" value="Genomic_DNA"/>
</dbReference>
<name>A0ABD1RMK6_9LAMI</name>
<protein>
    <submittedName>
        <fullName evidence="1">Uncharacterized protein</fullName>
    </submittedName>
</protein>